<dbReference type="PROSITE" id="PS01261">
    <property type="entry name" value="UPF0020"/>
    <property type="match status" value="1"/>
</dbReference>
<dbReference type="SUPFAM" id="SSF53335">
    <property type="entry name" value="S-adenosyl-L-methionine-dependent methyltransferases"/>
    <property type="match status" value="2"/>
</dbReference>
<comment type="similarity">
    <text evidence="6">Belongs to the methyltransferase superfamily. RlmKL family.</text>
</comment>
<dbReference type="SMART" id="SM00981">
    <property type="entry name" value="THUMP"/>
    <property type="match status" value="1"/>
</dbReference>
<comment type="function">
    <text evidence="6">Specifically methylates the guanine in position 2445 (m2G2445) and the guanine in position 2069 (m7G2069) of 23S rRNA.</text>
</comment>
<evidence type="ECO:0000313" key="10">
    <source>
        <dbReference type="Proteomes" id="UP000252707"/>
    </source>
</evidence>
<dbReference type="PROSITE" id="PS51165">
    <property type="entry name" value="THUMP"/>
    <property type="match status" value="1"/>
</dbReference>
<dbReference type="PANTHER" id="PTHR47313">
    <property type="entry name" value="RIBOSOMAL RNA LARGE SUBUNIT METHYLTRANSFERASE K/L"/>
    <property type="match status" value="1"/>
</dbReference>
<dbReference type="Gene3D" id="3.40.50.150">
    <property type="entry name" value="Vaccinia Virus protein VP39"/>
    <property type="match status" value="2"/>
</dbReference>
<dbReference type="GO" id="GO:0052915">
    <property type="term" value="F:23S rRNA (guanine(2445)-N(2))-methyltransferase activity"/>
    <property type="evidence" value="ECO:0007669"/>
    <property type="project" value="UniProtKB-UniRule"/>
</dbReference>
<evidence type="ECO:0000313" key="9">
    <source>
        <dbReference type="EMBL" id="RCX33601.1"/>
    </source>
</evidence>
<keyword evidence="10" id="KW-1185">Reference proteome</keyword>
<proteinExistence type="inferred from homology"/>
<gene>
    <name evidence="6" type="primary">rlmL</name>
    <name evidence="9" type="ORF">DFQ59_101908</name>
</gene>
<dbReference type="HAMAP" id="MF_01858">
    <property type="entry name" value="23SrRNA_methyltr_KL"/>
    <property type="match status" value="1"/>
</dbReference>
<dbReference type="InterPro" id="IPR004114">
    <property type="entry name" value="THUMP_dom"/>
</dbReference>
<dbReference type="Gene3D" id="3.30.2130.30">
    <property type="match status" value="1"/>
</dbReference>
<evidence type="ECO:0000256" key="7">
    <source>
        <dbReference type="PROSITE-ProRule" id="PRU00529"/>
    </source>
</evidence>
<dbReference type="PANTHER" id="PTHR47313:SF1">
    <property type="entry name" value="RIBOSOMAL RNA LARGE SUBUNIT METHYLTRANSFERASE K_L"/>
    <property type="match status" value="1"/>
</dbReference>
<evidence type="ECO:0000256" key="1">
    <source>
        <dbReference type="ARBA" id="ARBA00022490"/>
    </source>
</evidence>
<dbReference type="CDD" id="cd11715">
    <property type="entry name" value="THUMP_AdoMetMT"/>
    <property type="match status" value="1"/>
</dbReference>
<evidence type="ECO:0000256" key="3">
    <source>
        <dbReference type="ARBA" id="ARBA00022603"/>
    </source>
</evidence>
<dbReference type="InterPro" id="IPR054170">
    <property type="entry name" value="RlmL_1st"/>
</dbReference>
<dbReference type="EC" id="2.1.1.173" evidence="6"/>
<keyword evidence="7" id="KW-0694">RNA-binding</keyword>
<dbReference type="RefSeq" id="WP_114278424.1">
    <property type="nucleotide sequence ID" value="NZ_QPJY01000001.1"/>
</dbReference>
<dbReference type="Pfam" id="PF10672">
    <property type="entry name" value="Methyltrans_SAM"/>
    <property type="match status" value="1"/>
</dbReference>
<dbReference type="PIRSF" id="PIRSF037618">
    <property type="entry name" value="RNA_Mtase_bacteria_prd"/>
    <property type="match status" value="1"/>
</dbReference>
<dbReference type="Pfam" id="PF22020">
    <property type="entry name" value="RlmL_1st"/>
    <property type="match status" value="1"/>
</dbReference>
<comment type="catalytic activity">
    <reaction evidence="6">
        <text>guanosine(2069) in 23S rRNA + S-adenosyl-L-methionine = N(2)-methylguanosine(2069) in 23S rRNA + S-adenosyl-L-homocysteine + H(+)</text>
        <dbReference type="Rhea" id="RHEA:43772"/>
        <dbReference type="Rhea" id="RHEA-COMP:10688"/>
        <dbReference type="Rhea" id="RHEA-COMP:10689"/>
        <dbReference type="ChEBI" id="CHEBI:15378"/>
        <dbReference type="ChEBI" id="CHEBI:57856"/>
        <dbReference type="ChEBI" id="CHEBI:59789"/>
        <dbReference type="ChEBI" id="CHEBI:74269"/>
        <dbReference type="ChEBI" id="CHEBI:74481"/>
        <dbReference type="EC" id="2.1.1.264"/>
    </reaction>
</comment>
<keyword evidence="2 6" id="KW-0698">rRNA processing</keyword>
<protein>
    <recommendedName>
        <fullName evidence="6">Ribosomal RNA large subunit methyltransferase K/L</fullName>
    </recommendedName>
    <domain>
        <recommendedName>
            <fullName evidence="6">23S rRNA m2G2445 methyltransferase</fullName>
            <ecNumber evidence="6">2.1.1.173</ecNumber>
        </recommendedName>
        <alternativeName>
            <fullName evidence="6">rRNA (guanine-N(2)-)-methyltransferase RlmL</fullName>
        </alternativeName>
    </domain>
    <domain>
        <recommendedName>
            <fullName evidence="6">23S rRNA m7G2069 methyltransferase</fullName>
            <ecNumber evidence="6">2.1.1.264</ecNumber>
        </recommendedName>
        <alternativeName>
            <fullName evidence="6">rRNA (guanine-N(7)-)-methyltransferase RlmK</fullName>
        </alternativeName>
    </domain>
</protein>
<evidence type="ECO:0000256" key="6">
    <source>
        <dbReference type="HAMAP-Rule" id="MF_01858"/>
    </source>
</evidence>
<comment type="catalytic activity">
    <reaction evidence="6">
        <text>guanosine(2445) in 23S rRNA + S-adenosyl-L-methionine = N(2)-methylguanosine(2445) in 23S rRNA + S-adenosyl-L-homocysteine + H(+)</text>
        <dbReference type="Rhea" id="RHEA:42740"/>
        <dbReference type="Rhea" id="RHEA-COMP:10215"/>
        <dbReference type="Rhea" id="RHEA-COMP:10216"/>
        <dbReference type="ChEBI" id="CHEBI:15378"/>
        <dbReference type="ChEBI" id="CHEBI:57856"/>
        <dbReference type="ChEBI" id="CHEBI:59789"/>
        <dbReference type="ChEBI" id="CHEBI:74269"/>
        <dbReference type="ChEBI" id="CHEBI:74481"/>
        <dbReference type="EC" id="2.1.1.173"/>
    </reaction>
</comment>
<reference evidence="9 10" key="1">
    <citation type="submission" date="2018-07" db="EMBL/GenBank/DDBJ databases">
        <title>Genomic Encyclopedia of Type Strains, Phase IV (KMG-IV): sequencing the most valuable type-strain genomes for metagenomic binning, comparative biology and taxonomic classification.</title>
        <authorList>
            <person name="Goeker M."/>
        </authorList>
    </citation>
    <scope>NUCLEOTIDE SEQUENCE [LARGE SCALE GENOMIC DNA]</scope>
    <source>
        <strain evidence="9 10">DSM 26407</strain>
    </source>
</reference>
<dbReference type="CDD" id="cd02440">
    <property type="entry name" value="AdoMet_MTases"/>
    <property type="match status" value="1"/>
</dbReference>
<dbReference type="GO" id="GO:0005737">
    <property type="term" value="C:cytoplasm"/>
    <property type="evidence" value="ECO:0007669"/>
    <property type="project" value="UniProtKB-SubCell"/>
</dbReference>
<sequence length="731" mass="80019">MHTADLELFATVPRGLEPLLAEELRGLGAEAVQPGHAGVGFRGGIELAYRVCLWSRLASRVLLLLGAFPAPDPDRLYAGVRKIDWSAHLDPEGTLAVDFTTAASAISHSHFAALKVKDAIVDQFRAVAGVRPSVDIAHPDVRINGYLFRDRLRLSLDLSGESLHRRGYRVSGLQAPLKENLAAALLLLAGWPERAAAGASFFDPMCGSGTLPIEAALMAADCAPGLTRGYFGFLGWRGHAAAAWESLRAEAEARRDAGLERLPSITGADADPAAVAQALENAAGAGLAGRIEFLHRPLARTEPPPGDPGLVLVNPPYGERLGAEAGLAHLYGELGRVLKTRFGGWRAGVFTGNPALVHRLRLDPESTRDLNNGAIPCRLFLYQLPEPAAAAPPLPLPPPGPLTPGAEMLANRLRKNLRHLGRWARREGVDCWRLYDADLPEYALAVDLYHGEEGRWVVLQEYAPPRTVDPERAEARLRDALAVIPQVLELPPERLFLKRRQRQKGAAQYEKQADSGEFIAVREGPARLLVNFRDYLDTGLFLDHRITRARLRELAAGRRFLNLFAYTGAATVHAALGGATATTTVDLSNTYLDWARRNLELNGFTGGGHEFIQADCLEWLAREAGYPPGRRRRYGLIFLDPPTFSTSKRMEGTFDVQRDHVGLIRQAAALLEPDGVLIFSNNFRRFRLDEPALAGLAATDISAATIPEDFARNPRIHCCWEIRRESVTSDQ</sequence>
<dbReference type="InterPro" id="IPR017244">
    <property type="entry name" value="23SrRNA_methyltr_KL"/>
</dbReference>
<evidence type="ECO:0000256" key="5">
    <source>
        <dbReference type="ARBA" id="ARBA00022691"/>
    </source>
</evidence>
<dbReference type="InterPro" id="IPR029063">
    <property type="entry name" value="SAM-dependent_MTases_sf"/>
</dbReference>
<dbReference type="GO" id="GO:0003723">
    <property type="term" value="F:RNA binding"/>
    <property type="evidence" value="ECO:0007669"/>
    <property type="project" value="UniProtKB-UniRule"/>
</dbReference>
<feature type="domain" description="THUMP" evidence="8">
    <location>
        <begin position="47"/>
        <end position="158"/>
    </location>
</feature>
<dbReference type="NCBIfam" id="NF008748">
    <property type="entry name" value="PRK11783.1"/>
    <property type="match status" value="1"/>
</dbReference>
<dbReference type="Pfam" id="PF02926">
    <property type="entry name" value="THUMP"/>
    <property type="match status" value="1"/>
</dbReference>
<keyword evidence="4 6" id="KW-0808">Transferase</keyword>
<keyword evidence="3 6" id="KW-0489">Methyltransferase</keyword>
<comment type="subcellular location">
    <subcellularLocation>
        <location evidence="6">Cytoplasm</location>
    </subcellularLocation>
</comment>
<comment type="caution">
    <text evidence="9">The sequence shown here is derived from an EMBL/GenBank/DDBJ whole genome shotgun (WGS) entry which is preliminary data.</text>
</comment>
<dbReference type="OrthoDB" id="9809404at2"/>
<dbReference type="AlphaFoldDB" id="A0A369CJ59"/>
<keyword evidence="1 6" id="KW-0963">Cytoplasm</keyword>
<keyword evidence="5 6" id="KW-0949">S-adenosyl-L-methionine</keyword>
<dbReference type="EC" id="2.1.1.264" evidence="6"/>
<dbReference type="InterPro" id="IPR019614">
    <property type="entry name" value="SAM-dep_methyl-trfase"/>
</dbReference>
<dbReference type="Pfam" id="PF01170">
    <property type="entry name" value="UPF0020"/>
    <property type="match status" value="1"/>
</dbReference>
<dbReference type="GO" id="GO:0070043">
    <property type="term" value="F:rRNA (guanine-N7-)-methyltransferase activity"/>
    <property type="evidence" value="ECO:0007669"/>
    <property type="project" value="UniProtKB-UniRule"/>
</dbReference>
<dbReference type="Proteomes" id="UP000252707">
    <property type="component" value="Unassembled WGS sequence"/>
</dbReference>
<evidence type="ECO:0000256" key="2">
    <source>
        <dbReference type="ARBA" id="ARBA00022552"/>
    </source>
</evidence>
<dbReference type="InterPro" id="IPR000241">
    <property type="entry name" value="RlmKL-like_Mtase"/>
</dbReference>
<organism evidence="9 10">
    <name type="scientific">Thioalbus denitrificans</name>
    <dbReference type="NCBI Taxonomy" id="547122"/>
    <lineage>
        <taxon>Bacteria</taxon>
        <taxon>Pseudomonadati</taxon>
        <taxon>Pseudomonadota</taxon>
        <taxon>Gammaproteobacteria</taxon>
        <taxon>Chromatiales</taxon>
        <taxon>Ectothiorhodospiraceae</taxon>
        <taxon>Thioalbus</taxon>
    </lineage>
</organism>
<dbReference type="Gene3D" id="3.30.750.80">
    <property type="entry name" value="RNA methyltransferase domain (HRMD) like"/>
    <property type="match status" value="1"/>
</dbReference>
<accession>A0A369CJ59</accession>
<dbReference type="EMBL" id="QPJY01000001">
    <property type="protein sequence ID" value="RCX33601.1"/>
    <property type="molecule type" value="Genomic_DNA"/>
</dbReference>
<evidence type="ECO:0000259" key="8">
    <source>
        <dbReference type="PROSITE" id="PS51165"/>
    </source>
</evidence>
<evidence type="ECO:0000256" key="4">
    <source>
        <dbReference type="ARBA" id="ARBA00022679"/>
    </source>
</evidence>
<dbReference type="InterPro" id="IPR053943">
    <property type="entry name" value="RlmKL-like_Mtase_CS"/>
</dbReference>
<name>A0A369CJ59_9GAMM</name>